<reference evidence="1 2" key="1">
    <citation type="journal article" date="2022" name="Allergy">
        <title>Genome assembly and annotation of Periplaneta americana reveal a comprehensive cockroach allergen profile.</title>
        <authorList>
            <person name="Wang L."/>
            <person name="Xiong Q."/>
            <person name="Saelim N."/>
            <person name="Wang L."/>
            <person name="Nong W."/>
            <person name="Wan A.T."/>
            <person name="Shi M."/>
            <person name="Liu X."/>
            <person name="Cao Q."/>
            <person name="Hui J.H.L."/>
            <person name="Sookrung N."/>
            <person name="Leung T.F."/>
            <person name="Tungtrongchitr A."/>
            <person name="Tsui S.K.W."/>
        </authorList>
    </citation>
    <scope>NUCLEOTIDE SEQUENCE [LARGE SCALE GENOMIC DNA]</scope>
    <source>
        <strain evidence="1">PWHHKU_190912</strain>
    </source>
</reference>
<sequence>MYPRHKIAQSLWRLQWIIIHHDTRDLSQSDALRSNNYSSSSVFALRCRFNIKEEITWTKFYCTEIVRGYAYLINPVIPNHSYECIFNGPESTGEIITTCSLTIPNGTTYDFQPNSEQTGDEVDRPKFNYTGTEDYCQILMTKCFDFNSLGIYKLEVTYEDNTTESELCVVTAQASAFDFIPTSAVDVLPDQSAFFKFRDPIINIMGCIIQTISETTPDEAFLYPEMSNSSSDLLSYVSYWGKDEPGHCGAEVVYNPLNDTNLRLLYFNETYSMYADLVINGLPTPKPPRRTFFWHIGKTETLIADRDNISFCEMKDPSNVTVLSQATDKSCHYTRYGATVADDGIWRVLYWQKGDILSEVVEFDITVSRAMENSGVWTSVEVSEIYSEGVDLLCSMSSGYARSCLFVRPDGTVIVPHEGLGNERYLYYGKGLGTPDGYGSNAECGLTIRPKLQDEDHGEWKCVMEFVSTDYGTTKSKMAFLSVPKNTSVMGEVVLFPEQFRRFRFRKNTMFQIKFRNNSHQW</sequence>
<protein>
    <recommendedName>
        <fullName evidence="3">Cubilin</fullName>
    </recommendedName>
</protein>
<evidence type="ECO:0000313" key="2">
    <source>
        <dbReference type="Proteomes" id="UP001148838"/>
    </source>
</evidence>
<keyword evidence="2" id="KW-1185">Reference proteome</keyword>
<dbReference type="Proteomes" id="UP001148838">
    <property type="component" value="Unassembled WGS sequence"/>
</dbReference>
<evidence type="ECO:0000313" key="1">
    <source>
        <dbReference type="EMBL" id="KAJ4439321.1"/>
    </source>
</evidence>
<name>A0ABQ8T017_PERAM</name>
<organism evidence="1 2">
    <name type="scientific">Periplaneta americana</name>
    <name type="common">American cockroach</name>
    <name type="synonym">Blatta americana</name>
    <dbReference type="NCBI Taxonomy" id="6978"/>
    <lineage>
        <taxon>Eukaryota</taxon>
        <taxon>Metazoa</taxon>
        <taxon>Ecdysozoa</taxon>
        <taxon>Arthropoda</taxon>
        <taxon>Hexapoda</taxon>
        <taxon>Insecta</taxon>
        <taxon>Pterygota</taxon>
        <taxon>Neoptera</taxon>
        <taxon>Polyneoptera</taxon>
        <taxon>Dictyoptera</taxon>
        <taxon>Blattodea</taxon>
        <taxon>Blattoidea</taxon>
        <taxon>Blattidae</taxon>
        <taxon>Blattinae</taxon>
        <taxon>Periplaneta</taxon>
    </lineage>
</organism>
<accession>A0ABQ8T017</accession>
<gene>
    <name evidence="1" type="ORF">ANN_07443</name>
</gene>
<evidence type="ECO:0008006" key="3">
    <source>
        <dbReference type="Google" id="ProtNLM"/>
    </source>
</evidence>
<dbReference type="EMBL" id="JAJSOF020000017">
    <property type="protein sequence ID" value="KAJ4439321.1"/>
    <property type="molecule type" value="Genomic_DNA"/>
</dbReference>
<proteinExistence type="predicted"/>
<comment type="caution">
    <text evidence="1">The sequence shown here is derived from an EMBL/GenBank/DDBJ whole genome shotgun (WGS) entry which is preliminary data.</text>
</comment>